<reference evidence="6" key="1">
    <citation type="journal article" date="2009" name="Genome Res.">
        <title>Comparative genomic analyses of the human fungal pathogens Coccidioides and their relatives.</title>
        <authorList>
            <person name="Sharpton T.J."/>
            <person name="Stajich J.E."/>
            <person name="Rounsley S.D."/>
            <person name="Gardner M.J."/>
            <person name="Wortman J.R."/>
            <person name="Jordar V.S."/>
            <person name="Maiti R."/>
            <person name="Kodira C.D."/>
            <person name="Neafsey D.E."/>
            <person name="Zeng Q."/>
            <person name="Hung C.-Y."/>
            <person name="McMahan C."/>
            <person name="Muszewska A."/>
            <person name="Grynberg M."/>
            <person name="Mandel M.A."/>
            <person name="Kellner E.M."/>
            <person name="Barker B.M."/>
            <person name="Galgiani J.N."/>
            <person name="Orbach M.J."/>
            <person name="Kirkland T.N."/>
            <person name="Cole G.T."/>
            <person name="Henn M.R."/>
            <person name="Birren B.W."/>
            <person name="Taylor J.W."/>
        </authorList>
    </citation>
    <scope>NUCLEOTIDE SEQUENCE [LARGE SCALE GENOMIC DNA]</scope>
    <source>
        <strain evidence="6">RS</strain>
    </source>
</reference>
<dbReference type="FunCoup" id="A0A0D8JWT1">
    <property type="interactions" value="159"/>
</dbReference>
<evidence type="ECO:0000313" key="6">
    <source>
        <dbReference type="Proteomes" id="UP000001261"/>
    </source>
</evidence>
<dbReference type="KEGG" id="cim:CIMG_12372"/>
<evidence type="ECO:0000256" key="4">
    <source>
        <dbReference type="ARBA" id="ARBA00035274"/>
    </source>
</evidence>
<name>A0A0D8JWT1_COCIM</name>
<dbReference type="OrthoDB" id="431691at2759"/>
<evidence type="ECO:0000256" key="3">
    <source>
        <dbReference type="ARBA" id="ARBA00023274"/>
    </source>
</evidence>
<dbReference type="Gene3D" id="1.10.287.3980">
    <property type="match status" value="1"/>
</dbReference>
<dbReference type="HAMAP" id="MF_00391">
    <property type="entry name" value="Ribosomal_bL34"/>
    <property type="match status" value="1"/>
</dbReference>
<accession>A0A0D8JWT1</accession>
<dbReference type="GO" id="GO:0005762">
    <property type="term" value="C:mitochondrial large ribosomal subunit"/>
    <property type="evidence" value="ECO:0007669"/>
    <property type="project" value="TreeGrafter"/>
</dbReference>
<dbReference type="OMA" id="KRNTYNP"/>
<dbReference type="PANTHER" id="PTHR14503:SF4">
    <property type="entry name" value="LARGE RIBOSOMAL SUBUNIT PROTEIN BL34M"/>
    <property type="match status" value="1"/>
</dbReference>
<proteinExistence type="inferred from homology"/>
<dbReference type="Pfam" id="PF00468">
    <property type="entry name" value="Ribosomal_L34"/>
    <property type="match status" value="1"/>
</dbReference>
<dbReference type="GO" id="GO:0006412">
    <property type="term" value="P:translation"/>
    <property type="evidence" value="ECO:0007669"/>
    <property type="project" value="InterPro"/>
</dbReference>
<dbReference type="FunFam" id="1.10.287.3980:FF:000001">
    <property type="entry name" value="Mitochondrial ribosomal protein L34"/>
    <property type="match status" value="1"/>
</dbReference>
<dbReference type="GeneID" id="24164106"/>
<sequence length="138" mass="15640">MMCLRGSRTVSFNLSPTRRIVDRISRTALSQTVPRSPFQPARSLSFATFSTFRSLFPPTRTTTQSPLSTPFSSLLLSTPGSASRQFSTTAALGAKRNTYNPSRRVQKRRHGFLARLRCRGGRNILSRRRSKGRKYLTW</sequence>
<dbReference type="STRING" id="246410.A0A0D8JWT1"/>
<dbReference type="RefSeq" id="XP_012213782.1">
    <property type="nucleotide sequence ID" value="XM_012358359.1"/>
</dbReference>
<comment type="similarity">
    <text evidence="1">Belongs to the bacterial ribosomal protein bL34 family.</text>
</comment>
<dbReference type="InParanoid" id="A0A0D8JWT1"/>
<evidence type="ECO:0000313" key="5">
    <source>
        <dbReference type="EMBL" id="KJF61391.1"/>
    </source>
</evidence>
<gene>
    <name evidence="5" type="ORF">CIMG_12372</name>
</gene>
<keyword evidence="6" id="KW-1185">Reference proteome</keyword>
<dbReference type="GO" id="GO:0003735">
    <property type="term" value="F:structural constituent of ribosome"/>
    <property type="evidence" value="ECO:0007669"/>
    <property type="project" value="InterPro"/>
</dbReference>
<dbReference type="NCBIfam" id="TIGR01030">
    <property type="entry name" value="rpmH_bact"/>
    <property type="match status" value="1"/>
</dbReference>
<protein>
    <recommendedName>
        <fullName evidence="4">Large ribosomal subunit protein bL34m</fullName>
    </recommendedName>
</protein>
<organism evidence="5 6">
    <name type="scientific">Coccidioides immitis (strain RS)</name>
    <name type="common">Valley fever fungus</name>
    <dbReference type="NCBI Taxonomy" id="246410"/>
    <lineage>
        <taxon>Eukaryota</taxon>
        <taxon>Fungi</taxon>
        <taxon>Dikarya</taxon>
        <taxon>Ascomycota</taxon>
        <taxon>Pezizomycotina</taxon>
        <taxon>Eurotiomycetes</taxon>
        <taxon>Eurotiomycetidae</taxon>
        <taxon>Onygenales</taxon>
        <taxon>Onygenaceae</taxon>
        <taxon>Coccidioides</taxon>
    </lineage>
</organism>
<dbReference type="InterPro" id="IPR000271">
    <property type="entry name" value="Ribosomal_bL34"/>
</dbReference>
<dbReference type="AlphaFoldDB" id="A0A0D8JWT1"/>
<evidence type="ECO:0000256" key="2">
    <source>
        <dbReference type="ARBA" id="ARBA00022980"/>
    </source>
</evidence>
<keyword evidence="2 5" id="KW-0689">Ribosomal protein</keyword>
<dbReference type="Proteomes" id="UP000001261">
    <property type="component" value="Unassembled WGS sequence"/>
</dbReference>
<keyword evidence="3" id="KW-0687">Ribonucleoprotein</keyword>
<reference evidence="6" key="2">
    <citation type="journal article" date="2010" name="Genome Res.">
        <title>Population genomic sequencing of Coccidioides fungi reveals recent hybridization and transposon control.</title>
        <authorList>
            <person name="Neafsey D.E."/>
            <person name="Barker B.M."/>
            <person name="Sharpton T.J."/>
            <person name="Stajich J.E."/>
            <person name="Park D.J."/>
            <person name="Whiston E."/>
            <person name="Hung C.-Y."/>
            <person name="McMahan C."/>
            <person name="White J."/>
            <person name="Sykes S."/>
            <person name="Heiman D."/>
            <person name="Young S."/>
            <person name="Zeng Q."/>
            <person name="Abouelleil A."/>
            <person name="Aftuck L."/>
            <person name="Bessette D."/>
            <person name="Brown A."/>
            <person name="FitzGerald M."/>
            <person name="Lui A."/>
            <person name="Macdonald J.P."/>
            <person name="Priest M."/>
            <person name="Orbach M.J."/>
            <person name="Galgiani J.N."/>
            <person name="Kirkland T.N."/>
            <person name="Cole G.T."/>
            <person name="Birren B.W."/>
            <person name="Henn M.R."/>
            <person name="Taylor J.W."/>
            <person name="Rounsley S.D."/>
        </authorList>
    </citation>
    <scope>GENOME REANNOTATION</scope>
    <source>
        <strain evidence="6">RS</strain>
    </source>
</reference>
<evidence type="ECO:0000256" key="1">
    <source>
        <dbReference type="ARBA" id="ARBA00010111"/>
    </source>
</evidence>
<dbReference type="PANTHER" id="PTHR14503">
    <property type="entry name" value="MITOCHONDRIAL RIBOSOMAL PROTEIN 34 FAMILY MEMBER"/>
    <property type="match status" value="1"/>
</dbReference>
<dbReference type="VEuPathDB" id="FungiDB:CIMG_12372"/>
<dbReference type="EMBL" id="GG704915">
    <property type="protein sequence ID" value="KJF61391.1"/>
    <property type="molecule type" value="Genomic_DNA"/>
</dbReference>